<organism evidence="1 2">
    <name type="scientific">Thermomonospora cellulosilytica</name>
    <dbReference type="NCBI Taxonomy" id="1411118"/>
    <lineage>
        <taxon>Bacteria</taxon>
        <taxon>Bacillati</taxon>
        <taxon>Actinomycetota</taxon>
        <taxon>Actinomycetes</taxon>
        <taxon>Streptosporangiales</taxon>
        <taxon>Thermomonosporaceae</taxon>
        <taxon>Thermomonospora</taxon>
    </lineage>
</organism>
<proteinExistence type="predicted"/>
<gene>
    <name evidence="1" type="ORF">HNR21_006814</name>
</gene>
<dbReference type="AlphaFoldDB" id="A0A7W3N5K1"/>
<evidence type="ECO:0000313" key="2">
    <source>
        <dbReference type="Proteomes" id="UP000539313"/>
    </source>
</evidence>
<accession>A0A7W3N5K1</accession>
<sequence length="164" mass="17671">MRRAAIAVTAVLLTGALALGGAYLLDRQKAPSFDRVSFAGGDREKRELVGRFILAVRDRDTAAILRLDRGAEFYADPNIVAPGARWLVDNYAHVFDAPLRVAYQEGENSVLDFLACISHKPGDGLLVSAGRRSESSPYRITVGDYGSPLVDGRPGGESFSCGWA</sequence>
<keyword evidence="2" id="KW-1185">Reference proteome</keyword>
<dbReference type="Proteomes" id="UP000539313">
    <property type="component" value="Unassembled WGS sequence"/>
</dbReference>
<evidence type="ECO:0000313" key="1">
    <source>
        <dbReference type="EMBL" id="MBA9007932.1"/>
    </source>
</evidence>
<dbReference type="RefSeq" id="WP_182708335.1">
    <property type="nucleotide sequence ID" value="NZ_JACJII010000001.1"/>
</dbReference>
<dbReference type="EMBL" id="JACJII010000001">
    <property type="protein sequence ID" value="MBA9007932.1"/>
    <property type="molecule type" value="Genomic_DNA"/>
</dbReference>
<name>A0A7W3N5K1_9ACTN</name>
<comment type="caution">
    <text evidence="1">The sequence shown here is derived from an EMBL/GenBank/DDBJ whole genome shotgun (WGS) entry which is preliminary data.</text>
</comment>
<reference evidence="1 2" key="1">
    <citation type="submission" date="2020-08" db="EMBL/GenBank/DDBJ databases">
        <title>Sequencing the genomes of 1000 actinobacteria strains.</title>
        <authorList>
            <person name="Klenk H.-P."/>
        </authorList>
    </citation>
    <scope>NUCLEOTIDE SEQUENCE [LARGE SCALE GENOMIC DNA]</scope>
    <source>
        <strain evidence="1 2">DSM 45823</strain>
    </source>
</reference>
<protein>
    <submittedName>
        <fullName evidence="1">Uncharacterized protein</fullName>
    </submittedName>
</protein>